<keyword evidence="6" id="KW-0779">Telomere</keyword>
<proteinExistence type="inferred from homology"/>
<keyword evidence="7" id="KW-0238">DNA-binding</keyword>
<dbReference type="Pfam" id="PF15489">
    <property type="entry name" value="CTC1"/>
    <property type="match status" value="1"/>
</dbReference>
<keyword evidence="8" id="KW-0539">Nucleus</keyword>
<name>A0A1A8LIX3_9TELE</name>
<comment type="similarity">
    <text evidence="3">Belongs to the CTC1 family.</text>
</comment>
<evidence type="ECO:0000256" key="3">
    <source>
        <dbReference type="ARBA" id="ARBA00006332"/>
    </source>
</evidence>
<reference evidence="10" key="1">
    <citation type="submission" date="2016-05" db="EMBL/GenBank/DDBJ databases">
        <authorList>
            <person name="Lavstsen T."/>
            <person name="Jespersen J.S."/>
        </authorList>
    </citation>
    <scope>NUCLEOTIDE SEQUENCE</scope>
    <source>
        <tissue evidence="10">Brain</tissue>
    </source>
</reference>
<dbReference type="InterPro" id="IPR029156">
    <property type="entry name" value="CTC1"/>
</dbReference>
<dbReference type="PANTHER" id="PTHR14865:SF2">
    <property type="entry name" value="CST COMPLEX SUBUNIT CTC1"/>
    <property type="match status" value="1"/>
</dbReference>
<evidence type="ECO:0000256" key="5">
    <source>
        <dbReference type="ARBA" id="ARBA00022454"/>
    </source>
</evidence>
<protein>
    <recommendedName>
        <fullName evidence="4">CST complex subunit CTC1</fullName>
    </recommendedName>
</protein>
<dbReference type="EMBL" id="HAEF01006452">
    <property type="protein sequence ID" value="SBR43834.1"/>
    <property type="molecule type" value="Transcribed_RNA"/>
</dbReference>
<accession>A0A1A8LIX3</accession>
<dbReference type="GO" id="GO:0042162">
    <property type="term" value="F:telomeric DNA binding"/>
    <property type="evidence" value="ECO:0007669"/>
    <property type="project" value="TreeGrafter"/>
</dbReference>
<feature type="compositionally biased region" description="Polar residues" evidence="9">
    <location>
        <begin position="753"/>
        <end position="763"/>
    </location>
</feature>
<keyword evidence="5" id="KW-0158">Chromosome</keyword>
<evidence type="ECO:0000256" key="8">
    <source>
        <dbReference type="ARBA" id="ARBA00023242"/>
    </source>
</evidence>
<gene>
    <name evidence="10" type="primary">CTC1</name>
</gene>
<dbReference type="GO" id="GO:1990879">
    <property type="term" value="C:CST complex"/>
    <property type="evidence" value="ECO:0007669"/>
    <property type="project" value="TreeGrafter"/>
</dbReference>
<feature type="region of interest" description="Disordered" evidence="9">
    <location>
        <begin position="324"/>
        <end position="362"/>
    </location>
</feature>
<sequence>MDSALQLFLDRFGPSSEAESEWLKSFFTFICHHLSPGTCDPAPSAGDQPSPGPSQLSGYQLSVRVLQNIKDKACVSHSLPVSYRLVSVSELLSQQHLACVSNLSWSTNQQREWAKEVELSGAGHRALPRVNLLLIGWLREGRGGEWKLADSSGSVRCELVSPSPLWLDRPVFLPHWNYIPHDASGQQEESGLVELIGAPVLLCAEAELGLAAGGGAEPVGAVVVSKAAGFLKNRVKGQRVSVYGQVESVCPLLVVAGSTFFFFTLKDDTHTLPVLVKDSRLCWAQCVCVGQSVCVTALRVCVLRGWKGNSVLCVTERSQLHTQYTHPDGAQPGTHTPADSAPSPSLLGNNEEVEPEEDPTQSAVMMKHSRVISYQGTVTEVVNEGAGLYVIDRTVGLCVAYQPSARRRLRAGDQVELHHVHFLYGPCADLPPSMLCCCLSSSLRVTTFSRLEGCPPPSHCPGDGVLPWLLLQNSTGPDQYLWVCHLTSQLSKSLVPGLLKQQCVCLLSWKLMETLWRQRGWGQRDIYSEMLDKPHSCPLTQYRVDPALPEYISISDLLQALQSNVWSLKSLLPSKGSGLTRTQINSALSWSCRTLSSDPQTGDSLRPRPLLLVGVLQLPSQTSEFSQTLQLRDATGAVCCVVTETSKEDTGRQTASFNTAWIGCLVCVRQFTMVTERALQSDFPSYQHLDEDKFITFRSYRVYLQFSLDHLLILSPSVGMVTHLRSTGGPPGGDAGEQTEEETTDKKRREDPNPSSSSVTMATGSEGGASQPCVTVVIRVEQKEGVAWKNTGKELTEKKVGLQLCFSVRAAVIGPVVSWGRDPKNKPMMEREVGPEKEKVILVFSGVCSRWFPLLQPGTFYRLVAANTQDPSVLTGCRVSGRSGVELHTEATLQVRSDWRLHTLTRLLQDPTCTQVEPPPVLSVSQVLDCSSELVCVQGQVCERVAVSGRTAESESSHTGVRLTMCDQTGQSLHVYLDLRHAPYPPGLLPGNTLLLSGVQRKMSRSGGVYCSFLPVSCISVMSLGDSRCAPPPPVPRMHLAQWAGTDQHRCNMAQVKGHVACFLFLQLQWSCSQCGSVYSQVCRSQCGSSCSQFESRARVVIDDGTGEAHVCFSGGPLQTLLGLADSQWEGLQRAVRVRGHVRVFPQGRSLVCDGDSDDFLHHFLFCVCSSDVMCRPIALTCRRLTNQRPEEVRRFTRGDREFMTRLPRPLQLTCVHLEPD</sequence>
<evidence type="ECO:0000256" key="6">
    <source>
        <dbReference type="ARBA" id="ARBA00022895"/>
    </source>
</evidence>
<dbReference type="AlphaFoldDB" id="A0A1A8LIX3"/>
<dbReference type="PANTHER" id="PTHR14865">
    <property type="entry name" value="CST COMPLEX SUBUNIT CTC1"/>
    <property type="match status" value="1"/>
</dbReference>
<feature type="region of interest" description="Disordered" evidence="9">
    <location>
        <begin position="724"/>
        <end position="770"/>
    </location>
</feature>
<organism evidence="10">
    <name type="scientific">Nothobranchius pienaari</name>
    <dbReference type="NCBI Taxonomy" id="704102"/>
    <lineage>
        <taxon>Eukaryota</taxon>
        <taxon>Metazoa</taxon>
        <taxon>Chordata</taxon>
        <taxon>Craniata</taxon>
        <taxon>Vertebrata</taxon>
        <taxon>Euteleostomi</taxon>
        <taxon>Actinopterygii</taxon>
        <taxon>Neopterygii</taxon>
        <taxon>Teleostei</taxon>
        <taxon>Neoteleostei</taxon>
        <taxon>Acanthomorphata</taxon>
        <taxon>Ovalentaria</taxon>
        <taxon>Atherinomorphae</taxon>
        <taxon>Cyprinodontiformes</taxon>
        <taxon>Nothobranchiidae</taxon>
        <taxon>Nothobranchius</taxon>
    </lineage>
</organism>
<evidence type="ECO:0000256" key="7">
    <source>
        <dbReference type="ARBA" id="ARBA00023125"/>
    </source>
</evidence>
<comment type="subcellular location">
    <subcellularLocation>
        <location evidence="2">Chromosome</location>
        <location evidence="2">Telomere</location>
    </subcellularLocation>
    <subcellularLocation>
        <location evidence="1">Nucleus</location>
    </subcellularLocation>
</comment>
<evidence type="ECO:0000256" key="4">
    <source>
        <dbReference type="ARBA" id="ARBA00016175"/>
    </source>
</evidence>
<dbReference type="GO" id="GO:0003697">
    <property type="term" value="F:single-stranded DNA binding"/>
    <property type="evidence" value="ECO:0007669"/>
    <property type="project" value="InterPro"/>
</dbReference>
<evidence type="ECO:0000313" key="10">
    <source>
        <dbReference type="EMBL" id="SBR43834.1"/>
    </source>
</evidence>
<dbReference type="InterPro" id="IPR042617">
    <property type="entry name" value="CTC1-like"/>
</dbReference>
<evidence type="ECO:0000256" key="1">
    <source>
        <dbReference type="ARBA" id="ARBA00004123"/>
    </source>
</evidence>
<dbReference type="GO" id="GO:0010833">
    <property type="term" value="P:telomere maintenance via telomere lengthening"/>
    <property type="evidence" value="ECO:0007669"/>
    <property type="project" value="TreeGrafter"/>
</dbReference>
<evidence type="ECO:0000256" key="2">
    <source>
        <dbReference type="ARBA" id="ARBA00004574"/>
    </source>
</evidence>
<dbReference type="GO" id="GO:0045740">
    <property type="term" value="P:positive regulation of DNA replication"/>
    <property type="evidence" value="ECO:0007669"/>
    <property type="project" value="TreeGrafter"/>
</dbReference>
<evidence type="ECO:0000256" key="9">
    <source>
        <dbReference type="SAM" id="MobiDB-lite"/>
    </source>
</evidence>
<reference evidence="10" key="2">
    <citation type="submission" date="2016-06" db="EMBL/GenBank/DDBJ databases">
        <title>The genome of a short-lived fish provides insights into sex chromosome evolution and the genetic control of aging.</title>
        <authorList>
            <person name="Reichwald K."/>
            <person name="Felder M."/>
            <person name="Petzold A."/>
            <person name="Koch P."/>
            <person name="Groth M."/>
            <person name="Platzer M."/>
        </authorList>
    </citation>
    <scope>NUCLEOTIDE SEQUENCE</scope>
    <source>
        <tissue evidence="10">Brain</tissue>
    </source>
</reference>